<organism evidence="4">
    <name type="scientific">Planktothricoides sp. SpSt-374</name>
    <dbReference type="NCBI Taxonomy" id="2282167"/>
    <lineage>
        <taxon>Bacteria</taxon>
        <taxon>Bacillati</taxon>
        <taxon>Cyanobacteriota</taxon>
        <taxon>Cyanophyceae</taxon>
        <taxon>Oscillatoriophycideae</taxon>
        <taxon>Oscillatoriales</taxon>
        <taxon>Oscillatoriaceae</taxon>
        <taxon>Planktothricoides</taxon>
    </lineage>
</organism>
<sequence length="137" mass="15061">MPYGRFRFFATALAISCSAVAVATPTFPQQMGAQQNGNGQALSVRSDIQEADSKTGIVTARGNVVIVYPARQMQATATQAQYFSRERRIVLTGNAYVLQNGNSLRAETITYLVDEGRFIAVPNDNQQVESIYYITDQ</sequence>
<gene>
    <name evidence="4" type="ORF">ENR15_02185</name>
</gene>
<dbReference type="Gene3D" id="2.60.450.10">
    <property type="entry name" value="Lipopolysaccharide (LPS) transport protein A like domain"/>
    <property type="match status" value="1"/>
</dbReference>
<dbReference type="GO" id="GO:0015920">
    <property type="term" value="P:lipopolysaccharide transport"/>
    <property type="evidence" value="ECO:0007669"/>
    <property type="project" value="TreeGrafter"/>
</dbReference>
<feature type="chain" id="PRO_5028033842" evidence="2">
    <location>
        <begin position="24"/>
        <end position="137"/>
    </location>
</feature>
<feature type="domain" description="Organic solvent tolerance-like N-terminal" evidence="3">
    <location>
        <begin position="71"/>
        <end position="116"/>
    </location>
</feature>
<proteinExistence type="predicted"/>
<dbReference type="EMBL" id="DSPX01000017">
    <property type="protein sequence ID" value="HGF99495.1"/>
    <property type="molecule type" value="Genomic_DNA"/>
</dbReference>
<dbReference type="GO" id="GO:0017089">
    <property type="term" value="F:glycolipid transfer activity"/>
    <property type="evidence" value="ECO:0007669"/>
    <property type="project" value="TreeGrafter"/>
</dbReference>
<dbReference type="GO" id="GO:0030288">
    <property type="term" value="C:outer membrane-bounded periplasmic space"/>
    <property type="evidence" value="ECO:0007669"/>
    <property type="project" value="TreeGrafter"/>
</dbReference>
<dbReference type="InterPro" id="IPR052037">
    <property type="entry name" value="LPS_export_LptA"/>
</dbReference>
<dbReference type="Pfam" id="PF03968">
    <property type="entry name" value="LptD_N"/>
    <property type="match status" value="1"/>
</dbReference>
<feature type="signal peptide" evidence="2">
    <location>
        <begin position="1"/>
        <end position="23"/>
    </location>
</feature>
<reference evidence="4" key="1">
    <citation type="journal article" date="2020" name="mSystems">
        <title>Genome- and Community-Level Interaction Insights into Carbon Utilization and Element Cycling Functions of Hydrothermarchaeota in Hydrothermal Sediment.</title>
        <authorList>
            <person name="Zhou Z."/>
            <person name="Liu Y."/>
            <person name="Xu W."/>
            <person name="Pan J."/>
            <person name="Luo Z.H."/>
            <person name="Li M."/>
        </authorList>
    </citation>
    <scope>NUCLEOTIDE SEQUENCE [LARGE SCALE GENOMIC DNA]</scope>
    <source>
        <strain evidence="4">SpSt-374</strain>
    </source>
</reference>
<evidence type="ECO:0000313" key="4">
    <source>
        <dbReference type="EMBL" id="HGF99495.1"/>
    </source>
</evidence>
<dbReference type="PANTHER" id="PTHR36504">
    <property type="entry name" value="LIPOPOLYSACCHARIDE EXPORT SYSTEM PROTEIN LPTA"/>
    <property type="match status" value="1"/>
</dbReference>
<evidence type="ECO:0000256" key="2">
    <source>
        <dbReference type="SAM" id="SignalP"/>
    </source>
</evidence>
<dbReference type="InterPro" id="IPR005653">
    <property type="entry name" value="OstA-like_N"/>
</dbReference>
<evidence type="ECO:0000259" key="3">
    <source>
        <dbReference type="Pfam" id="PF03968"/>
    </source>
</evidence>
<dbReference type="AlphaFoldDB" id="A0A7C3VPJ9"/>
<protein>
    <submittedName>
        <fullName evidence="4">Organic solvent tolerance protein OstA</fullName>
    </submittedName>
</protein>
<evidence type="ECO:0000256" key="1">
    <source>
        <dbReference type="ARBA" id="ARBA00022729"/>
    </source>
</evidence>
<dbReference type="PANTHER" id="PTHR36504:SF1">
    <property type="entry name" value="LIPOPOLYSACCHARIDE EXPORT SYSTEM PROTEIN LPTA"/>
    <property type="match status" value="1"/>
</dbReference>
<keyword evidence="1 2" id="KW-0732">Signal</keyword>
<accession>A0A7C3VPJ9</accession>
<name>A0A7C3VPJ9_9CYAN</name>
<comment type="caution">
    <text evidence="4">The sequence shown here is derived from an EMBL/GenBank/DDBJ whole genome shotgun (WGS) entry which is preliminary data.</text>
</comment>
<dbReference type="GO" id="GO:0009279">
    <property type="term" value="C:cell outer membrane"/>
    <property type="evidence" value="ECO:0007669"/>
    <property type="project" value="TreeGrafter"/>
</dbReference>